<evidence type="ECO:0000256" key="3">
    <source>
        <dbReference type="ARBA" id="ARBA00022692"/>
    </source>
</evidence>
<feature type="transmembrane region" description="Helical" evidence="6">
    <location>
        <begin position="30"/>
        <end position="54"/>
    </location>
</feature>
<dbReference type="SUPFAM" id="SSF103473">
    <property type="entry name" value="MFS general substrate transporter"/>
    <property type="match status" value="1"/>
</dbReference>
<feature type="transmembrane region" description="Helical" evidence="6">
    <location>
        <begin position="275"/>
        <end position="296"/>
    </location>
</feature>
<dbReference type="Gene3D" id="1.20.1250.20">
    <property type="entry name" value="MFS general substrate transporter like domains"/>
    <property type="match status" value="1"/>
</dbReference>
<organism evidence="7 8">
    <name type="scientific">Rhizobium chutanense</name>
    <dbReference type="NCBI Taxonomy" id="2035448"/>
    <lineage>
        <taxon>Bacteria</taxon>
        <taxon>Pseudomonadati</taxon>
        <taxon>Pseudomonadota</taxon>
        <taxon>Alphaproteobacteria</taxon>
        <taxon>Hyphomicrobiales</taxon>
        <taxon>Rhizobiaceae</taxon>
        <taxon>Rhizobium/Agrobacterium group</taxon>
        <taxon>Rhizobium</taxon>
    </lineage>
</organism>
<gene>
    <name evidence="7" type="ORF">EFR84_22160</name>
</gene>
<dbReference type="Proteomes" id="UP000278081">
    <property type="component" value="Unassembled WGS sequence"/>
</dbReference>
<evidence type="ECO:0000313" key="8">
    <source>
        <dbReference type="Proteomes" id="UP000278081"/>
    </source>
</evidence>
<reference evidence="7 8" key="1">
    <citation type="submission" date="2018-11" db="EMBL/GenBank/DDBJ databases">
        <title>Rhizobium chutanense sp. nov., isolated from root nodules of Phaseolus vulgaris in China.</title>
        <authorList>
            <person name="Huo Y."/>
        </authorList>
    </citation>
    <scope>NUCLEOTIDE SEQUENCE [LARGE SCALE GENOMIC DNA]</scope>
    <source>
        <strain evidence="7 8">C16</strain>
    </source>
</reference>
<dbReference type="EMBL" id="RJTJ01000021">
    <property type="protein sequence ID" value="RUM01790.1"/>
    <property type="molecule type" value="Genomic_DNA"/>
</dbReference>
<protein>
    <submittedName>
        <fullName evidence="7">MFS transporter</fullName>
    </submittedName>
</protein>
<evidence type="ECO:0000256" key="1">
    <source>
        <dbReference type="ARBA" id="ARBA00004651"/>
    </source>
</evidence>
<dbReference type="RefSeq" id="WP_077991377.1">
    <property type="nucleotide sequence ID" value="NZ_ML133768.1"/>
</dbReference>
<accession>A0A432NQ45</accession>
<keyword evidence="2" id="KW-1003">Cell membrane</keyword>
<keyword evidence="3 6" id="KW-0812">Transmembrane</keyword>
<name>A0A432NQ45_9HYPH</name>
<dbReference type="PANTHER" id="PTHR23513:SF11">
    <property type="entry name" value="STAPHYLOFERRIN A TRANSPORTER"/>
    <property type="match status" value="1"/>
</dbReference>
<dbReference type="CDD" id="cd06173">
    <property type="entry name" value="MFS_MefA_like"/>
    <property type="match status" value="1"/>
</dbReference>
<dbReference type="InterPro" id="IPR011701">
    <property type="entry name" value="MFS"/>
</dbReference>
<comment type="caution">
    <text evidence="7">The sequence shown here is derived from an EMBL/GenBank/DDBJ whole genome shotgun (WGS) entry which is preliminary data.</text>
</comment>
<proteinExistence type="predicted"/>
<sequence length="421" mass="44993">MSSRTNPAGSVDEVGISVGGLIGRYSARHIYLFGVVASAAGRNAYFVMVAWIAVDVSGSASALAILLALGSAAELLTSNVGGALVDRFDRRLVCIGCDLSRLLLMVMTGLAFLFCDPLIVLYASWTIFAIIDRTCSTALQAIIPSLVPPENLGSFNSVSYIAMQAGNLIAAIVTGFTLAAIRVDLTPILPSAFFSLSLLGWLAMLGQQRNSFPRRGSKSESIRCLDLMPTTFSFHPLKTLAVMYALIYAMGMLVSVLGSAYVIRELEGSALQFGYLEAAWALGSIAGCAALLFGSVVSRRQRVLFHSALEGVVLSGFFAFQSLPSALVQMMVLGLSYNIARVLIDVRIQSTVPAGMLGRVRSQVHTICVAIGLFAYGIISAIGDAILPSEIFGLFGSLMVAVALFFRFRMDRGEPLERRLV</sequence>
<dbReference type="InterPro" id="IPR036259">
    <property type="entry name" value="MFS_trans_sf"/>
</dbReference>
<evidence type="ECO:0000256" key="6">
    <source>
        <dbReference type="SAM" id="Phobius"/>
    </source>
</evidence>
<feature type="transmembrane region" description="Helical" evidence="6">
    <location>
        <begin position="326"/>
        <end position="344"/>
    </location>
</feature>
<dbReference type="GO" id="GO:0022857">
    <property type="term" value="F:transmembrane transporter activity"/>
    <property type="evidence" value="ECO:0007669"/>
    <property type="project" value="InterPro"/>
</dbReference>
<evidence type="ECO:0000256" key="2">
    <source>
        <dbReference type="ARBA" id="ARBA00022475"/>
    </source>
</evidence>
<feature type="transmembrane region" description="Helical" evidence="6">
    <location>
        <begin position="241"/>
        <end position="263"/>
    </location>
</feature>
<feature type="transmembrane region" description="Helical" evidence="6">
    <location>
        <begin position="364"/>
        <end position="385"/>
    </location>
</feature>
<dbReference type="PANTHER" id="PTHR23513">
    <property type="entry name" value="INTEGRAL MEMBRANE EFFLUX PROTEIN-RELATED"/>
    <property type="match status" value="1"/>
</dbReference>
<dbReference type="Pfam" id="PF07690">
    <property type="entry name" value="MFS_1"/>
    <property type="match status" value="1"/>
</dbReference>
<dbReference type="GO" id="GO:0005886">
    <property type="term" value="C:plasma membrane"/>
    <property type="evidence" value="ECO:0007669"/>
    <property type="project" value="UniProtKB-SubCell"/>
</dbReference>
<comment type="subcellular location">
    <subcellularLocation>
        <location evidence="1">Cell membrane</location>
        <topology evidence="1">Multi-pass membrane protein</topology>
    </subcellularLocation>
</comment>
<feature type="transmembrane region" description="Helical" evidence="6">
    <location>
        <begin position="160"/>
        <end position="181"/>
    </location>
</feature>
<evidence type="ECO:0000313" key="7">
    <source>
        <dbReference type="EMBL" id="RUM01790.1"/>
    </source>
</evidence>
<keyword evidence="5 6" id="KW-0472">Membrane</keyword>
<evidence type="ECO:0000256" key="4">
    <source>
        <dbReference type="ARBA" id="ARBA00022989"/>
    </source>
</evidence>
<evidence type="ECO:0000256" key="5">
    <source>
        <dbReference type="ARBA" id="ARBA00023136"/>
    </source>
</evidence>
<keyword evidence="4 6" id="KW-1133">Transmembrane helix</keyword>
<feature type="transmembrane region" description="Helical" evidence="6">
    <location>
        <begin position="60"/>
        <end position="85"/>
    </location>
</feature>
<feature type="transmembrane region" description="Helical" evidence="6">
    <location>
        <begin position="391"/>
        <end position="410"/>
    </location>
</feature>
<dbReference type="OrthoDB" id="8050518at2"/>
<feature type="transmembrane region" description="Helical" evidence="6">
    <location>
        <begin position="187"/>
        <end position="205"/>
    </location>
</feature>
<dbReference type="AlphaFoldDB" id="A0A432NQ45"/>
<feature type="transmembrane region" description="Helical" evidence="6">
    <location>
        <begin position="119"/>
        <end position="139"/>
    </location>
</feature>